<feature type="region of interest" description="Disordered" evidence="1">
    <location>
        <begin position="37"/>
        <end position="65"/>
    </location>
</feature>
<feature type="compositionally biased region" description="Polar residues" evidence="1">
    <location>
        <begin position="42"/>
        <end position="65"/>
    </location>
</feature>
<accession>C4J896</accession>
<organism evidence="2">
    <name type="scientific">Zea mays</name>
    <name type="common">Maize</name>
    <dbReference type="NCBI Taxonomy" id="4577"/>
    <lineage>
        <taxon>Eukaryota</taxon>
        <taxon>Viridiplantae</taxon>
        <taxon>Streptophyta</taxon>
        <taxon>Embryophyta</taxon>
        <taxon>Tracheophyta</taxon>
        <taxon>Spermatophyta</taxon>
        <taxon>Magnoliopsida</taxon>
        <taxon>Liliopsida</taxon>
        <taxon>Poales</taxon>
        <taxon>Poaceae</taxon>
        <taxon>PACMAD clade</taxon>
        <taxon>Panicoideae</taxon>
        <taxon>Andropogonodae</taxon>
        <taxon>Andropogoneae</taxon>
        <taxon>Tripsacinae</taxon>
        <taxon>Zea</taxon>
    </lineage>
</organism>
<reference evidence="2" key="1">
    <citation type="journal article" date="2009" name="PLoS Genet.">
        <title>Sequencing, mapping, and analysis of 27,455 maize full-length cDNAs.</title>
        <authorList>
            <person name="Soderlund C."/>
            <person name="Descour A."/>
            <person name="Kudrna D."/>
            <person name="Bomhoff M."/>
            <person name="Boyd L."/>
            <person name="Currie J."/>
            <person name="Angelova A."/>
            <person name="Collura K."/>
            <person name="Wissotski M."/>
            <person name="Ashley E."/>
            <person name="Morrow D."/>
            <person name="Fernandes J."/>
            <person name="Walbot V."/>
            <person name="Yu Y."/>
        </authorList>
    </citation>
    <scope>NUCLEOTIDE SEQUENCE</scope>
    <source>
        <strain evidence="2">B73</strain>
    </source>
</reference>
<protein>
    <submittedName>
        <fullName evidence="2">Uncharacterized protein</fullName>
    </submittedName>
</protein>
<dbReference type="AlphaFoldDB" id="C4J896"/>
<name>C4J896_MAIZE</name>
<sequence>MTVPMARLSCAATPSSTTLSSSSSSSLVLSWTRGTPCRASNGDGSWRSSSSSFLNQSARDMPAST</sequence>
<dbReference type="EMBL" id="BT087043">
    <property type="protein sequence ID" value="ACR37396.1"/>
    <property type="molecule type" value="mRNA"/>
</dbReference>
<evidence type="ECO:0000256" key="1">
    <source>
        <dbReference type="SAM" id="MobiDB-lite"/>
    </source>
</evidence>
<evidence type="ECO:0000313" key="2">
    <source>
        <dbReference type="EMBL" id="ACR37396.1"/>
    </source>
</evidence>
<reference evidence="2" key="2">
    <citation type="submission" date="2012-06" db="EMBL/GenBank/DDBJ databases">
        <authorList>
            <person name="Yu Y."/>
            <person name="Currie J."/>
            <person name="Lomeli R."/>
            <person name="Angelova A."/>
            <person name="Collura K."/>
            <person name="Wissotski M."/>
            <person name="Campos D."/>
            <person name="Kudrna D."/>
            <person name="Golser W."/>
            <person name="Ashely E."/>
            <person name="Descour A."/>
            <person name="Fernandes J."/>
            <person name="Soderlund C."/>
            <person name="Walbot V."/>
        </authorList>
    </citation>
    <scope>NUCLEOTIDE SEQUENCE</scope>
    <source>
        <strain evidence="2">B73</strain>
    </source>
</reference>
<proteinExistence type="evidence at transcript level"/>